<feature type="transmembrane region" description="Helical" evidence="5">
    <location>
        <begin position="87"/>
        <end position="113"/>
    </location>
</feature>
<comment type="caution">
    <text evidence="7">The sequence shown here is derived from an EMBL/GenBank/DDBJ whole genome shotgun (WGS) entry which is preliminary data.</text>
</comment>
<proteinExistence type="predicted"/>
<gene>
    <name evidence="7" type="ORF">DEA37_0006889</name>
</gene>
<evidence type="ECO:0000313" key="7">
    <source>
        <dbReference type="EMBL" id="KAA3673711.1"/>
    </source>
</evidence>
<keyword evidence="2 5" id="KW-0812">Transmembrane</keyword>
<feature type="domain" description="Amino acid permease/ SLC12A" evidence="6">
    <location>
        <begin position="43"/>
        <end position="147"/>
    </location>
</feature>
<dbReference type="GO" id="GO:0015189">
    <property type="term" value="F:L-lysine transmembrane transporter activity"/>
    <property type="evidence" value="ECO:0007669"/>
    <property type="project" value="TreeGrafter"/>
</dbReference>
<dbReference type="GO" id="GO:0005886">
    <property type="term" value="C:plasma membrane"/>
    <property type="evidence" value="ECO:0007669"/>
    <property type="project" value="TreeGrafter"/>
</dbReference>
<keyword evidence="8" id="KW-1185">Reference proteome</keyword>
<comment type="subcellular location">
    <subcellularLocation>
        <location evidence="1">Membrane</location>
        <topology evidence="1">Multi-pass membrane protein</topology>
    </subcellularLocation>
</comment>
<evidence type="ECO:0000256" key="1">
    <source>
        <dbReference type="ARBA" id="ARBA00004141"/>
    </source>
</evidence>
<sequence>MSSIFDVTRLSSVGDSLANYNIIDTSRVNKIPPEQAGLYKIGKGGFLPFGLSGVLSGAGTCFYSFVGFDIIATTGEEVRNPQRSIPIAIMVCLSICFIAYATVSAVMTLLIPYYTIPVDAPLPYAFDQVGWNVARYIIAVGAICALTTRQVFFIMRLNTETS</sequence>
<feature type="transmembrane region" description="Helical" evidence="5">
    <location>
        <begin position="46"/>
        <end position="66"/>
    </location>
</feature>
<protein>
    <recommendedName>
        <fullName evidence="6">Amino acid permease/ SLC12A domain-containing protein</fullName>
    </recommendedName>
</protein>
<dbReference type="PANTHER" id="PTHR43243:SF105">
    <property type="entry name" value="CATIONIC AMINO ACID TRANSPORTER C-TERMINAL DOMAIN-CONTAINING PROTEIN"/>
    <property type="match status" value="1"/>
</dbReference>
<dbReference type="GO" id="GO:0061459">
    <property type="term" value="F:L-arginine transmembrane transporter activity"/>
    <property type="evidence" value="ECO:0007669"/>
    <property type="project" value="TreeGrafter"/>
</dbReference>
<organism evidence="7 8">
    <name type="scientific">Paragonimus westermani</name>
    <dbReference type="NCBI Taxonomy" id="34504"/>
    <lineage>
        <taxon>Eukaryota</taxon>
        <taxon>Metazoa</taxon>
        <taxon>Spiralia</taxon>
        <taxon>Lophotrochozoa</taxon>
        <taxon>Platyhelminthes</taxon>
        <taxon>Trematoda</taxon>
        <taxon>Digenea</taxon>
        <taxon>Plagiorchiida</taxon>
        <taxon>Troglotremata</taxon>
        <taxon>Troglotrematidae</taxon>
        <taxon>Paragonimus</taxon>
    </lineage>
</organism>
<keyword evidence="3 5" id="KW-1133">Transmembrane helix</keyword>
<dbReference type="GO" id="GO:0097638">
    <property type="term" value="P:L-arginine import across plasma membrane"/>
    <property type="evidence" value="ECO:0007669"/>
    <property type="project" value="TreeGrafter"/>
</dbReference>
<dbReference type="Pfam" id="PF00324">
    <property type="entry name" value="AA_permease"/>
    <property type="match status" value="1"/>
</dbReference>
<feature type="transmembrane region" description="Helical" evidence="5">
    <location>
        <begin position="133"/>
        <end position="155"/>
    </location>
</feature>
<dbReference type="Gene3D" id="1.20.1740.10">
    <property type="entry name" value="Amino acid/polyamine transporter I"/>
    <property type="match status" value="1"/>
</dbReference>
<accession>A0A5J4NDH4</accession>
<evidence type="ECO:0000313" key="8">
    <source>
        <dbReference type="Proteomes" id="UP000324629"/>
    </source>
</evidence>
<dbReference type="AlphaFoldDB" id="A0A5J4NDH4"/>
<keyword evidence="4 5" id="KW-0472">Membrane</keyword>
<evidence type="ECO:0000256" key="2">
    <source>
        <dbReference type="ARBA" id="ARBA00022692"/>
    </source>
</evidence>
<dbReference type="Proteomes" id="UP000324629">
    <property type="component" value="Unassembled WGS sequence"/>
</dbReference>
<dbReference type="GO" id="GO:0000064">
    <property type="term" value="F:L-ornithine transmembrane transporter activity"/>
    <property type="evidence" value="ECO:0007669"/>
    <property type="project" value="TreeGrafter"/>
</dbReference>
<evidence type="ECO:0000259" key="6">
    <source>
        <dbReference type="Pfam" id="PF00324"/>
    </source>
</evidence>
<evidence type="ECO:0000256" key="5">
    <source>
        <dbReference type="SAM" id="Phobius"/>
    </source>
</evidence>
<reference evidence="7 8" key="1">
    <citation type="journal article" date="2019" name="Gigascience">
        <title>Whole-genome sequence of the oriental lung fluke Paragonimus westermani.</title>
        <authorList>
            <person name="Oey H."/>
            <person name="Zakrzewski M."/>
            <person name="Narain K."/>
            <person name="Devi K.R."/>
            <person name="Agatsuma T."/>
            <person name="Nawaratna S."/>
            <person name="Gobert G.N."/>
            <person name="Jones M.K."/>
            <person name="Ragan M.A."/>
            <person name="McManus D.P."/>
            <person name="Krause L."/>
        </authorList>
    </citation>
    <scope>NUCLEOTIDE SEQUENCE [LARGE SCALE GENOMIC DNA]</scope>
    <source>
        <strain evidence="7 8">IND2009</strain>
    </source>
</reference>
<evidence type="ECO:0000256" key="4">
    <source>
        <dbReference type="ARBA" id="ARBA00023136"/>
    </source>
</evidence>
<evidence type="ECO:0000256" key="3">
    <source>
        <dbReference type="ARBA" id="ARBA00022989"/>
    </source>
</evidence>
<dbReference type="PANTHER" id="PTHR43243">
    <property type="entry name" value="INNER MEMBRANE TRANSPORTER YGJI-RELATED"/>
    <property type="match status" value="1"/>
</dbReference>
<name>A0A5J4NDH4_9TREM</name>
<dbReference type="EMBL" id="QNGE01003704">
    <property type="protein sequence ID" value="KAA3673711.1"/>
    <property type="molecule type" value="Genomic_DNA"/>
</dbReference>
<dbReference type="InterPro" id="IPR004841">
    <property type="entry name" value="AA-permease/SLC12A_dom"/>
</dbReference>